<name>A0A2G1VTX6_9FLAO</name>
<sequence length="216" mass="23939">MLKTKTYLLLLFLGLNISVSAQVGINTDTPQATLDVVGSGKIDGKLFLENPGNSDVIRGSKLIIEKADQSIVQYDINASKYGPINYAEFVFRNTPKAGITDYDTKMSTANYTVSVQGYYFRENGSNNTSTHIVSNKGNTVVEGYQVYAYKNTGTNTWFIRCVVNDGYFEGANTSANLDIYMNLIIYRKRFIAKEVASYGINMYQIESGTLSKPPGF</sequence>
<dbReference type="RefSeq" id="WP_099645071.1">
    <property type="nucleotide sequence ID" value="NZ_KZ319288.1"/>
</dbReference>
<feature type="signal peptide" evidence="1">
    <location>
        <begin position="1"/>
        <end position="21"/>
    </location>
</feature>
<gene>
    <name evidence="2" type="ORF">CJ305_04545</name>
</gene>
<evidence type="ECO:0000313" key="3">
    <source>
        <dbReference type="Proteomes" id="UP000229433"/>
    </source>
</evidence>
<comment type="caution">
    <text evidence="2">The sequence shown here is derived from an EMBL/GenBank/DDBJ whole genome shotgun (WGS) entry which is preliminary data.</text>
</comment>
<keyword evidence="3" id="KW-1185">Reference proteome</keyword>
<dbReference type="EMBL" id="NQXA01000002">
    <property type="protein sequence ID" value="PHQ30237.1"/>
    <property type="molecule type" value="Genomic_DNA"/>
</dbReference>
<dbReference type="OrthoDB" id="1244544at2"/>
<keyword evidence="1" id="KW-0732">Signal</keyword>
<dbReference type="Proteomes" id="UP000229433">
    <property type="component" value="Unassembled WGS sequence"/>
</dbReference>
<organism evidence="2 3">
    <name type="scientific">Leeuwenhoekiella nanhaiensis</name>
    <dbReference type="NCBI Taxonomy" id="1655491"/>
    <lineage>
        <taxon>Bacteria</taxon>
        <taxon>Pseudomonadati</taxon>
        <taxon>Bacteroidota</taxon>
        <taxon>Flavobacteriia</taxon>
        <taxon>Flavobacteriales</taxon>
        <taxon>Flavobacteriaceae</taxon>
        <taxon>Leeuwenhoekiella</taxon>
    </lineage>
</organism>
<protein>
    <submittedName>
        <fullName evidence="2">Uncharacterized protein</fullName>
    </submittedName>
</protein>
<evidence type="ECO:0000313" key="2">
    <source>
        <dbReference type="EMBL" id="PHQ30237.1"/>
    </source>
</evidence>
<proteinExistence type="predicted"/>
<evidence type="ECO:0000256" key="1">
    <source>
        <dbReference type="SAM" id="SignalP"/>
    </source>
</evidence>
<reference evidence="2 3" key="1">
    <citation type="submission" date="2017-08" db="EMBL/GenBank/DDBJ databases">
        <title>The whole genome shortgun sequences of strain Leeuwenhoekiella nanhaiensis G18 from the South China Sea.</title>
        <authorList>
            <person name="Liu Q."/>
        </authorList>
    </citation>
    <scope>NUCLEOTIDE SEQUENCE [LARGE SCALE GENOMIC DNA]</scope>
    <source>
        <strain evidence="2 3">G18</strain>
    </source>
</reference>
<accession>A0A2G1VTX6</accession>
<feature type="chain" id="PRO_5013847763" evidence="1">
    <location>
        <begin position="22"/>
        <end position="216"/>
    </location>
</feature>
<dbReference type="AlphaFoldDB" id="A0A2G1VTX6"/>